<feature type="signal peptide" evidence="2">
    <location>
        <begin position="1"/>
        <end position="29"/>
    </location>
</feature>
<sequence>MIRIGTSAATLATLGGAILALGLSAPAFAQSAAPQPEWTEQANQRPTKPGDEALSAGTLSIRTATVTPGTISVYVRNGYPFGIVLTRVDALECVNIVTTDCGLLGQDLPVPSGAELLVRTVRQADPSKTFSITPTYSWQPAVAAK</sequence>
<organism evidence="3 4">
    <name type="scientific">Azospirillum griseum</name>
    <dbReference type="NCBI Taxonomy" id="2496639"/>
    <lineage>
        <taxon>Bacteria</taxon>
        <taxon>Pseudomonadati</taxon>
        <taxon>Pseudomonadota</taxon>
        <taxon>Alphaproteobacteria</taxon>
        <taxon>Rhodospirillales</taxon>
        <taxon>Azospirillaceae</taxon>
        <taxon>Azospirillum</taxon>
    </lineage>
</organism>
<accession>A0A431VA60</accession>
<evidence type="ECO:0000313" key="4">
    <source>
        <dbReference type="Proteomes" id="UP000277007"/>
    </source>
</evidence>
<protein>
    <submittedName>
        <fullName evidence="3">Uncharacterized protein</fullName>
    </submittedName>
</protein>
<proteinExistence type="predicted"/>
<dbReference type="Proteomes" id="UP000277007">
    <property type="component" value="Unassembled WGS sequence"/>
</dbReference>
<keyword evidence="4" id="KW-1185">Reference proteome</keyword>
<evidence type="ECO:0000313" key="3">
    <source>
        <dbReference type="EMBL" id="RTR13462.1"/>
    </source>
</evidence>
<dbReference type="EMBL" id="RXMA01000044">
    <property type="protein sequence ID" value="RTR13462.1"/>
    <property type="molecule type" value="Genomic_DNA"/>
</dbReference>
<dbReference type="OrthoDB" id="7303992at2"/>
<keyword evidence="2" id="KW-0732">Signal</keyword>
<gene>
    <name evidence="3" type="ORF">EJ903_24445</name>
</gene>
<feature type="chain" id="PRO_5019556076" evidence="2">
    <location>
        <begin position="30"/>
        <end position="145"/>
    </location>
</feature>
<evidence type="ECO:0000256" key="2">
    <source>
        <dbReference type="SAM" id="SignalP"/>
    </source>
</evidence>
<dbReference type="RefSeq" id="WP_126620422.1">
    <property type="nucleotide sequence ID" value="NZ_JBHUCY010000036.1"/>
</dbReference>
<comment type="caution">
    <text evidence="3">The sequence shown here is derived from an EMBL/GenBank/DDBJ whole genome shotgun (WGS) entry which is preliminary data.</text>
</comment>
<dbReference type="AlphaFoldDB" id="A0A431VA60"/>
<evidence type="ECO:0000256" key="1">
    <source>
        <dbReference type="SAM" id="MobiDB-lite"/>
    </source>
</evidence>
<reference evidence="3 4" key="1">
    <citation type="submission" date="2018-12" db="EMBL/GenBank/DDBJ databases">
        <authorList>
            <person name="Yang Y."/>
        </authorList>
    </citation>
    <scope>NUCLEOTIDE SEQUENCE [LARGE SCALE GENOMIC DNA]</scope>
    <source>
        <strain evidence="3 4">L-25-5w-1</strain>
    </source>
</reference>
<feature type="region of interest" description="Disordered" evidence="1">
    <location>
        <begin position="32"/>
        <end position="56"/>
    </location>
</feature>
<name>A0A431VA60_9PROT</name>